<dbReference type="Pfam" id="PF00005">
    <property type="entry name" value="ABC_tran"/>
    <property type="match status" value="1"/>
</dbReference>
<feature type="transmembrane region" description="Helical" evidence="7">
    <location>
        <begin position="354"/>
        <end position="378"/>
    </location>
</feature>
<dbReference type="PROSITE" id="PS50893">
    <property type="entry name" value="ABC_TRANSPORTER_2"/>
    <property type="match status" value="1"/>
</dbReference>
<sequence>MNLSSEIHSLECRSLSYMSTLAGTGSWFSRIYRPPLVAQFLKDVTLTAHSGEVHGIVGVAGCGKSTLLDVVSLRAQGDIGGTVLLDKHLLTASRFSKLCVYVSFRTRYPGQLSVRSLLYYHARLSIGNATTTNDDIERSVDASLECFDLLGYSSESMERLSESARRRTILALQLISDPLLVIIDDFLRDLDPLPSFQLTSCLSRWARIKNRIVLVSMRSPRSDIYQLLNRLTILYYGEVFYSGYTKQLPAYFRNAGFTCPSNENPAVYYLSLATVDRETADRYAETQEQAVKLVHHFKVHAATPRDGEITKDSLGLATIPIGSSVALCYLERPGNVAKLGTLVRRTLSQSISQWPLLVCRLFLLPFLLFTLISVIALHPEPGSPSLPFSIAGSIHLALCIISGTSVMLGYACFHSVRTLMYIESTEGVYGGALPLISYLAVHGPIETLSVTLAALLWLAGPSSILWFLPSLDIVRILLSSLPLLIATASFTHALIVLILCFVRSSLTALSLTFAIISGAIVHAGGFLRHVPHPSSFLLSLPARLNIFSYISHGLTTLLVPVLAPDSIMRNCTRNERREVDTTQWKEFCRWHNSSAYLSEVYPDDPPDLLHAAHPSFPLYDTLFALLLATGLWTVTIILYAVPKPKSLSEKFKYR</sequence>
<organism evidence="9 10">
    <name type="scientific">Pristionchus fissidentatus</name>
    <dbReference type="NCBI Taxonomy" id="1538716"/>
    <lineage>
        <taxon>Eukaryota</taxon>
        <taxon>Metazoa</taxon>
        <taxon>Ecdysozoa</taxon>
        <taxon>Nematoda</taxon>
        <taxon>Chromadorea</taxon>
        <taxon>Rhabditida</taxon>
        <taxon>Rhabditina</taxon>
        <taxon>Diplogasteromorpha</taxon>
        <taxon>Diplogasteroidea</taxon>
        <taxon>Neodiplogasteridae</taxon>
        <taxon>Pristionchus</taxon>
    </lineage>
</organism>
<evidence type="ECO:0000256" key="5">
    <source>
        <dbReference type="ARBA" id="ARBA00022989"/>
    </source>
</evidence>
<evidence type="ECO:0000256" key="7">
    <source>
        <dbReference type="SAM" id="Phobius"/>
    </source>
</evidence>
<evidence type="ECO:0000313" key="10">
    <source>
        <dbReference type="Proteomes" id="UP001432322"/>
    </source>
</evidence>
<comment type="caution">
    <text evidence="9">The sequence shown here is derived from an EMBL/GenBank/DDBJ whole genome shotgun (WGS) entry which is preliminary data.</text>
</comment>
<evidence type="ECO:0000256" key="3">
    <source>
        <dbReference type="ARBA" id="ARBA00022448"/>
    </source>
</evidence>
<dbReference type="GO" id="GO:0043190">
    <property type="term" value="C:ATP-binding cassette (ABC) transporter complex"/>
    <property type="evidence" value="ECO:0007669"/>
    <property type="project" value="TreeGrafter"/>
</dbReference>
<dbReference type="GO" id="GO:0042626">
    <property type="term" value="F:ATPase-coupled transmembrane transporter activity"/>
    <property type="evidence" value="ECO:0007669"/>
    <property type="project" value="TreeGrafter"/>
</dbReference>
<dbReference type="InterPro" id="IPR027417">
    <property type="entry name" value="P-loop_NTPase"/>
</dbReference>
<protein>
    <recommendedName>
        <fullName evidence="8">ABC transporter domain-containing protein</fullName>
    </recommendedName>
</protein>
<proteinExistence type="inferred from homology"/>
<dbReference type="GO" id="GO:0005524">
    <property type="term" value="F:ATP binding"/>
    <property type="evidence" value="ECO:0007669"/>
    <property type="project" value="InterPro"/>
</dbReference>
<reference evidence="9" key="1">
    <citation type="submission" date="2023-10" db="EMBL/GenBank/DDBJ databases">
        <title>Genome assembly of Pristionchus species.</title>
        <authorList>
            <person name="Yoshida K."/>
            <person name="Sommer R.J."/>
        </authorList>
    </citation>
    <scope>NUCLEOTIDE SEQUENCE</scope>
    <source>
        <strain evidence="9">RS5133</strain>
    </source>
</reference>
<evidence type="ECO:0000313" key="9">
    <source>
        <dbReference type="EMBL" id="GMT15770.1"/>
    </source>
</evidence>
<feature type="transmembrane region" description="Helical" evidence="7">
    <location>
        <begin position="447"/>
        <end position="468"/>
    </location>
</feature>
<dbReference type="InterPro" id="IPR050352">
    <property type="entry name" value="ABCG_transporters"/>
</dbReference>
<keyword evidence="6 7" id="KW-0472">Membrane</keyword>
<evidence type="ECO:0000256" key="4">
    <source>
        <dbReference type="ARBA" id="ARBA00022692"/>
    </source>
</evidence>
<feature type="domain" description="ABC transporter" evidence="8">
    <location>
        <begin position="26"/>
        <end position="261"/>
    </location>
</feature>
<keyword evidence="3" id="KW-0813">Transport</keyword>
<keyword evidence="10" id="KW-1185">Reference proteome</keyword>
<dbReference type="Proteomes" id="UP001432322">
    <property type="component" value="Unassembled WGS sequence"/>
</dbReference>
<gene>
    <name evidence="9" type="ORF">PFISCL1PPCAC_7067</name>
</gene>
<evidence type="ECO:0000256" key="2">
    <source>
        <dbReference type="ARBA" id="ARBA00005814"/>
    </source>
</evidence>
<keyword evidence="5 7" id="KW-1133">Transmembrane helix</keyword>
<accession>A0AAV5V803</accession>
<feature type="transmembrane region" description="Helical" evidence="7">
    <location>
        <begin position="508"/>
        <end position="530"/>
    </location>
</feature>
<dbReference type="AlphaFoldDB" id="A0AAV5V803"/>
<dbReference type="PANTHER" id="PTHR48041:SF113">
    <property type="entry name" value="ATP-BINDING CASSETTE SUB-FAMILY G MEMBER 5"/>
    <property type="match status" value="1"/>
</dbReference>
<dbReference type="Gene3D" id="3.40.50.300">
    <property type="entry name" value="P-loop containing nucleotide triphosphate hydrolases"/>
    <property type="match status" value="1"/>
</dbReference>
<evidence type="ECO:0000256" key="6">
    <source>
        <dbReference type="ARBA" id="ARBA00023136"/>
    </source>
</evidence>
<comment type="subcellular location">
    <subcellularLocation>
        <location evidence="1">Membrane</location>
        <topology evidence="1">Multi-pass membrane protein</topology>
    </subcellularLocation>
</comment>
<dbReference type="SUPFAM" id="SSF52540">
    <property type="entry name" value="P-loop containing nucleoside triphosphate hydrolases"/>
    <property type="match status" value="1"/>
</dbReference>
<feature type="transmembrane region" description="Helical" evidence="7">
    <location>
        <begin position="542"/>
        <end position="563"/>
    </location>
</feature>
<evidence type="ECO:0000259" key="8">
    <source>
        <dbReference type="PROSITE" id="PS50893"/>
    </source>
</evidence>
<dbReference type="EMBL" id="BTSY01000002">
    <property type="protein sequence ID" value="GMT15770.1"/>
    <property type="molecule type" value="Genomic_DNA"/>
</dbReference>
<feature type="transmembrane region" description="Helical" evidence="7">
    <location>
        <begin position="390"/>
        <end position="413"/>
    </location>
</feature>
<feature type="non-terminal residue" evidence="9">
    <location>
        <position position="654"/>
    </location>
</feature>
<dbReference type="GO" id="GO:0016887">
    <property type="term" value="F:ATP hydrolysis activity"/>
    <property type="evidence" value="ECO:0007669"/>
    <property type="project" value="InterPro"/>
</dbReference>
<name>A0AAV5V803_9BILA</name>
<comment type="similarity">
    <text evidence="2">Belongs to the ABC transporter superfamily. ABCG family. Eye pigment precursor importer (TC 3.A.1.204) subfamily.</text>
</comment>
<dbReference type="PANTHER" id="PTHR48041">
    <property type="entry name" value="ABC TRANSPORTER G FAMILY MEMBER 28"/>
    <property type="match status" value="1"/>
</dbReference>
<keyword evidence="4 7" id="KW-0812">Transmembrane</keyword>
<feature type="transmembrane region" description="Helical" evidence="7">
    <location>
        <begin position="480"/>
        <end position="502"/>
    </location>
</feature>
<feature type="transmembrane region" description="Helical" evidence="7">
    <location>
        <begin position="622"/>
        <end position="641"/>
    </location>
</feature>
<evidence type="ECO:0000256" key="1">
    <source>
        <dbReference type="ARBA" id="ARBA00004141"/>
    </source>
</evidence>
<dbReference type="InterPro" id="IPR003439">
    <property type="entry name" value="ABC_transporter-like_ATP-bd"/>
</dbReference>